<keyword evidence="2" id="KW-1185">Reference proteome</keyword>
<sequence length="636" mass="74094">MTKKLKNKKLRHNEYYDMQDIYDGLYQKSKDGGKFRNLMQYITCENNIKLAYRNIKDNAGSKTYGTDDMNIKDIERIEVSEFVQIIQRKFKDYQPKAVKRVEIPKEGSDKTRPLGIPAMYDRLIQQCILQVLEPICEAKFYEHSYGFRPNRSVEHAIAQTHRNMQLSNLHYCVDIDIQGFFDNVNHSKLLKQIWTMGIQDKQLLVIIRKMLKAPVKMPDKTVYYPMKGTPQGGILSPLLSNIALNELDWWVSSNWENMPTRYEYYTTTSQNGTVSRSGAMEALKKTNVKEMRIVRYADDFKIFCRSYDAAVRTFHAVKGWLKERLKLDISSEKSKIVNLRKHYSDFLGFKLKVHRKRNKYTVVSSMSDKAVKKAAKKLVEQIKRIQKPDSGKEQYKMIQNYNSKVMGIHNYYKTATRICLDCRKIAFQTTAVFKNRMRKNYKSVKYYKKRKKRVPNISKAVKMNYGKSEQIRFISGYAVAPVGYVQNKIPKCKKKSVNKYTAEGRAEIHNNLGIDTFTLLKLMQNPVSNRSIQYADNRISLYAGQYGKCAVTGIKLEYSDIHCHHKTPRCQGGTDEYRNLVIVHEDIHRLIHATKQDTISQYISEYKDTIDLRKLNELRNLAGNTEISSLDNTIAI</sequence>
<dbReference type="Proteomes" id="UP000307720">
    <property type="component" value="Unassembled WGS sequence"/>
</dbReference>
<keyword evidence="1" id="KW-0695">RNA-directed DNA polymerase</keyword>
<accession>A0AC61QZ89</accession>
<organism evidence="1 2">
    <name type="scientific">Hominisplanchenecus murintestinalis</name>
    <dbReference type="NCBI Taxonomy" id="2941517"/>
    <lineage>
        <taxon>Bacteria</taxon>
        <taxon>Bacillati</taxon>
        <taxon>Bacillota</taxon>
        <taxon>Clostridia</taxon>
        <taxon>Lachnospirales</taxon>
        <taxon>Lachnospiraceae</taxon>
        <taxon>Hominisplanchenecus</taxon>
    </lineage>
</organism>
<keyword evidence="1" id="KW-0548">Nucleotidyltransferase</keyword>
<proteinExistence type="predicted"/>
<dbReference type="EC" id="2.7.7.49" evidence="1"/>
<evidence type="ECO:0000313" key="1">
    <source>
        <dbReference type="EMBL" id="TGX98389.1"/>
    </source>
</evidence>
<evidence type="ECO:0000313" key="2">
    <source>
        <dbReference type="Proteomes" id="UP000307720"/>
    </source>
</evidence>
<dbReference type="EMBL" id="SRZB01000018">
    <property type="protein sequence ID" value="TGX98389.1"/>
    <property type="molecule type" value="Genomic_DNA"/>
</dbReference>
<protein>
    <submittedName>
        <fullName evidence="1">Group II intron reverse transcriptase/maturase</fullName>
        <ecNumber evidence="1">2.7.7.49</ecNumber>
    </submittedName>
</protein>
<gene>
    <name evidence="1" type="primary">ltrA</name>
    <name evidence="1" type="ORF">E5357_09225</name>
</gene>
<comment type="caution">
    <text evidence="1">The sequence shown here is derived from an EMBL/GenBank/DDBJ whole genome shotgun (WGS) entry which is preliminary data.</text>
</comment>
<reference evidence="1" key="1">
    <citation type="submission" date="2019-04" db="EMBL/GenBank/DDBJ databases">
        <title>Microbes associate with the intestines of laboratory mice.</title>
        <authorList>
            <person name="Navarre W."/>
            <person name="Wong E."/>
            <person name="Huang K."/>
            <person name="Tropini C."/>
            <person name="Ng K."/>
            <person name="Yu B."/>
        </authorList>
    </citation>
    <scope>NUCLEOTIDE SEQUENCE</scope>
    <source>
        <strain evidence="1">NM72_1-8</strain>
    </source>
</reference>
<keyword evidence="1" id="KW-0808">Transferase</keyword>
<name>A0AC61QZ89_9FIRM</name>